<dbReference type="GO" id="GO:0005737">
    <property type="term" value="C:cytoplasm"/>
    <property type="evidence" value="ECO:0007669"/>
    <property type="project" value="TreeGrafter"/>
</dbReference>
<keyword evidence="3" id="KW-0378">Hydrolase</keyword>
<reference evidence="6 7" key="1">
    <citation type="submission" date="2011-11" db="EMBL/GenBank/DDBJ databases">
        <title>Whole genome shotgun sequence of Gordonia amarae NBRC 15530.</title>
        <authorList>
            <person name="Takarada H."/>
            <person name="Hosoyama A."/>
            <person name="Tsuchikane K."/>
            <person name="Katsumata H."/>
            <person name="Yamazaki S."/>
            <person name="Fujita N."/>
        </authorList>
    </citation>
    <scope>NUCLEOTIDE SEQUENCE [LARGE SCALE GENOMIC DNA]</scope>
    <source>
        <strain evidence="6 7">NBRC 15530</strain>
    </source>
</reference>
<comment type="similarity">
    <text evidence="1">Belongs to the sulfatase family.</text>
</comment>
<name>G7GP02_9ACTN</name>
<accession>G7GP02</accession>
<dbReference type="PANTHER" id="PTHR45953">
    <property type="entry name" value="IDURONATE 2-SULFATASE"/>
    <property type="match status" value="1"/>
</dbReference>
<gene>
    <name evidence="6" type="ORF">GOAMR_33_01650</name>
</gene>
<feature type="region of interest" description="Disordered" evidence="4">
    <location>
        <begin position="511"/>
        <end position="554"/>
    </location>
</feature>
<dbReference type="GO" id="GO:0008484">
    <property type="term" value="F:sulfuric ester hydrolase activity"/>
    <property type="evidence" value="ECO:0007669"/>
    <property type="project" value="TreeGrafter"/>
</dbReference>
<evidence type="ECO:0000256" key="2">
    <source>
        <dbReference type="ARBA" id="ARBA00022723"/>
    </source>
</evidence>
<feature type="compositionally biased region" description="Basic and acidic residues" evidence="4">
    <location>
        <begin position="544"/>
        <end position="554"/>
    </location>
</feature>
<dbReference type="InterPro" id="IPR000917">
    <property type="entry name" value="Sulfatase_N"/>
</dbReference>
<dbReference type="SUPFAM" id="SSF53649">
    <property type="entry name" value="Alkaline phosphatase-like"/>
    <property type="match status" value="2"/>
</dbReference>
<dbReference type="STRING" id="1075090.GOAMR_33_01650"/>
<proteinExistence type="inferred from homology"/>
<dbReference type="Gene3D" id="3.40.720.10">
    <property type="entry name" value="Alkaline Phosphatase, subunit A"/>
    <property type="match status" value="2"/>
</dbReference>
<sequence length="554" mass="59094">MADNTQVNSGRGAANVIFVHWHDLGRHLTCYGAVGVESPVLDQLAADGVLLTAAHATAPLCSPARGSLFTGQYPHRNGLVGLAHHGFAYRPGVRTLPSLLSEHGYRTVLFGMQHESTDPNSLGFDTIDVSDSRCDYVVERVAGWIDDVGVGDQPFFLTAGFFETHRPYPEDEYPPADPDAIGVPDFLPDTSDVRADLAGLHGSIAKADAAVGRLLDAVDRAGLADTTWIVFATDHGLAFPRAKSTLYAEGTGISFIIRPPRTLGHQGIVYDGLFSGVDLTPTLLDLLDLPIPTDLDGLSHATELLKPSASSAVEASPLSVEVPSLSVEASPLSVEVGGAQATSLETSRADNVVSPGFEAPRLAARHTSTGGEGASAGGGGPVRTAVFTEKTYHDAFDPIRAIRTKEFSYIENLAPRPQLLLPLDIADSPSARSLDPQSTIVPRAQRELYDLRFDPHERNNLAGDPDYADIEAELAGRLAQWRSRTGDGLPGTAVGTEIAAEFMRAWMARSAAKDPGEEALPSRRPLGARRELDGEITTEPSVAAHRDRDQVSAR</sequence>
<evidence type="ECO:0000256" key="3">
    <source>
        <dbReference type="ARBA" id="ARBA00022801"/>
    </source>
</evidence>
<comment type="caution">
    <text evidence="6">The sequence shown here is derived from an EMBL/GenBank/DDBJ whole genome shotgun (WGS) entry which is preliminary data.</text>
</comment>
<evidence type="ECO:0000256" key="4">
    <source>
        <dbReference type="SAM" id="MobiDB-lite"/>
    </source>
</evidence>
<evidence type="ECO:0000256" key="1">
    <source>
        <dbReference type="ARBA" id="ARBA00008779"/>
    </source>
</evidence>
<dbReference type="PANTHER" id="PTHR45953:SF1">
    <property type="entry name" value="IDURONATE 2-SULFATASE"/>
    <property type="match status" value="1"/>
</dbReference>
<dbReference type="Proteomes" id="UP000006023">
    <property type="component" value="Unassembled WGS sequence"/>
</dbReference>
<feature type="domain" description="Sulfatase N-terminal" evidence="5">
    <location>
        <begin position="15"/>
        <end position="288"/>
    </location>
</feature>
<dbReference type="RefSeq" id="WP_005186198.1">
    <property type="nucleotide sequence ID" value="NZ_BAED01000033.1"/>
</dbReference>
<organism evidence="6 7">
    <name type="scientific">Gordonia amarae NBRC 15530</name>
    <dbReference type="NCBI Taxonomy" id="1075090"/>
    <lineage>
        <taxon>Bacteria</taxon>
        <taxon>Bacillati</taxon>
        <taxon>Actinomycetota</taxon>
        <taxon>Actinomycetes</taxon>
        <taxon>Mycobacteriales</taxon>
        <taxon>Gordoniaceae</taxon>
        <taxon>Gordonia</taxon>
    </lineage>
</organism>
<keyword evidence="7" id="KW-1185">Reference proteome</keyword>
<dbReference type="eggNOG" id="COG3119">
    <property type="taxonomic scope" value="Bacteria"/>
</dbReference>
<dbReference type="InterPro" id="IPR024607">
    <property type="entry name" value="Sulfatase_CS"/>
</dbReference>
<keyword evidence="2" id="KW-0479">Metal-binding</keyword>
<dbReference type="Pfam" id="PF00884">
    <property type="entry name" value="Sulfatase"/>
    <property type="match status" value="1"/>
</dbReference>
<evidence type="ECO:0000313" key="7">
    <source>
        <dbReference type="Proteomes" id="UP000006023"/>
    </source>
</evidence>
<dbReference type="InterPro" id="IPR017850">
    <property type="entry name" value="Alkaline_phosphatase_core_sf"/>
</dbReference>
<dbReference type="CDD" id="cd16027">
    <property type="entry name" value="SGSH"/>
    <property type="match status" value="1"/>
</dbReference>
<dbReference type="AlphaFoldDB" id="G7GP02"/>
<dbReference type="GO" id="GO:0046872">
    <property type="term" value="F:metal ion binding"/>
    <property type="evidence" value="ECO:0007669"/>
    <property type="project" value="UniProtKB-KW"/>
</dbReference>
<evidence type="ECO:0000259" key="5">
    <source>
        <dbReference type="Pfam" id="PF00884"/>
    </source>
</evidence>
<dbReference type="PROSITE" id="PS00523">
    <property type="entry name" value="SULFATASE_1"/>
    <property type="match status" value="1"/>
</dbReference>
<evidence type="ECO:0000313" key="6">
    <source>
        <dbReference type="EMBL" id="GAB05327.1"/>
    </source>
</evidence>
<protein>
    <submittedName>
        <fullName evidence="6">Putative sulfatase</fullName>
    </submittedName>
</protein>
<dbReference type="EMBL" id="BAED01000033">
    <property type="protein sequence ID" value="GAB05327.1"/>
    <property type="molecule type" value="Genomic_DNA"/>
</dbReference>